<dbReference type="CDD" id="cd11301">
    <property type="entry name" value="Fut1_Fut2_like"/>
    <property type="match status" value="1"/>
</dbReference>
<evidence type="ECO:0000256" key="4">
    <source>
        <dbReference type="ARBA" id="ARBA00022679"/>
    </source>
</evidence>
<gene>
    <name evidence="8" type="ORF">PECUL_23A040310</name>
</gene>
<dbReference type="GO" id="GO:0005975">
    <property type="term" value="P:carbohydrate metabolic process"/>
    <property type="evidence" value="ECO:0007669"/>
    <property type="project" value="InterPro"/>
</dbReference>
<dbReference type="PANTHER" id="PTHR11927:SF12">
    <property type="entry name" value="L-FUCOSYLTRANSFERASE"/>
    <property type="match status" value="1"/>
</dbReference>
<keyword evidence="5 7" id="KW-0735">Signal-anchor</keyword>
<comment type="subcellular location">
    <subcellularLocation>
        <location evidence="1 7">Golgi apparatus</location>
        <location evidence="1 7">Golgi stack membrane</location>
        <topology evidence="1 7">Single-pass type II membrane protein</topology>
    </subcellularLocation>
</comment>
<dbReference type="AlphaFoldDB" id="A0AAD1WQP3"/>
<dbReference type="EC" id="2.4.1.-" evidence="7"/>
<dbReference type="Proteomes" id="UP001295444">
    <property type="component" value="Chromosome 10"/>
</dbReference>
<keyword evidence="7" id="KW-0812">Transmembrane</keyword>
<evidence type="ECO:0000256" key="3">
    <source>
        <dbReference type="ARBA" id="ARBA00022676"/>
    </source>
</evidence>
<comment type="similarity">
    <text evidence="7">Belongs to the glycosyltransferase 11 family.</text>
</comment>
<proteinExistence type="inferred from homology"/>
<protein>
    <recommendedName>
        <fullName evidence="7">L-Fucosyltransferase</fullName>
        <ecNumber evidence="7">2.4.1.-</ecNumber>
    </recommendedName>
</protein>
<keyword evidence="4 7" id="KW-0808">Transferase</keyword>
<evidence type="ECO:0000256" key="2">
    <source>
        <dbReference type="ARBA" id="ARBA00004922"/>
    </source>
</evidence>
<keyword evidence="7" id="KW-1133">Transmembrane helix</keyword>
<evidence type="ECO:0000313" key="9">
    <source>
        <dbReference type="Proteomes" id="UP001295444"/>
    </source>
</evidence>
<keyword evidence="9" id="KW-1185">Reference proteome</keyword>
<evidence type="ECO:0000256" key="7">
    <source>
        <dbReference type="RuleBase" id="RU363129"/>
    </source>
</evidence>
<reference evidence="8" key="1">
    <citation type="submission" date="2022-03" db="EMBL/GenBank/DDBJ databases">
        <authorList>
            <person name="Alioto T."/>
            <person name="Alioto T."/>
            <person name="Gomez Garrido J."/>
        </authorList>
    </citation>
    <scope>NUCLEOTIDE SEQUENCE</scope>
</reference>
<sequence>MKCCIRYKGNMDCVKKKRFMFCVMFFVSVLTFSVLYRLQVRIGFLMFSTKLTPLSFMCLNEKKQQDTQNNEDTSNTDSESSTKCDLNGIWTIKPDGRLGNQMGEYATLYALAKANGRQPFILPEMHSYLAPIFKITLPVLHQDAVNLISFKEYWIHDWMSEEYNHVDETFLKFTGYPCSWTFYHHLRDDIRREFTIHDHLKKEANQVLHGMKGSRTDVTYIGVHVRRGDYVSVMPNVWKGVIADRGYLEKAMGYFRKKYKEPIFVVTSNGMDWCKDNIDNSRGDVYFSGDGNESTPGKDFALLMSCNHTIMTIGTFGYWASYLVGGEAIYLTNFTLPDSEFLKLFHYDAAFLPEWIGIAADLSPLLH</sequence>
<dbReference type="InterPro" id="IPR002516">
    <property type="entry name" value="Glyco_trans_11"/>
</dbReference>
<keyword evidence="7" id="KW-0472">Membrane</keyword>
<evidence type="ECO:0000313" key="8">
    <source>
        <dbReference type="EMBL" id="CAH2319208.1"/>
    </source>
</evidence>
<accession>A0AAD1WQP3</accession>
<evidence type="ECO:0000256" key="1">
    <source>
        <dbReference type="ARBA" id="ARBA00004447"/>
    </source>
</evidence>
<dbReference type="EMBL" id="OW240921">
    <property type="protein sequence ID" value="CAH2319208.1"/>
    <property type="molecule type" value="Genomic_DNA"/>
</dbReference>
<organism evidence="8 9">
    <name type="scientific">Pelobates cultripes</name>
    <name type="common">Western spadefoot toad</name>
    <dbReference type="NCBI Taxonomy" id="61616"/>
    <lineage>
        <taxon>Eukaryota</taxon>
        <taxon>Metazoa</taxon>
        <taxon>Chordata</taxon>
        <taxon>Craniata</taxon>
        <taxon>Vertebrata</taxon>
        <taxon>Euteleostomi</taxon>
        <taxon>Amphibia</taxon>
        <taxon>Batrachia</taxon>
        <taxon>Anura</taxon>
        <taxon>Pelobatoidea</taxon>
        <taxon>Pelobatidae</taxon>
        <taxon>Pelobates</taxon>
    </lineage>
</organism>
<name>A0AAD1WQP3_PELCU</name>
<comment type="pathway">
    <text evidence="2 7">Protein modification; protein glycosylation.</text>
</comment>
<evidence type="ECO:0000256" key="5">
    <source>
        <dbReference type="ARBA" id="ARBA00022968"/>
    </source>
</evidence>
<dbReference type="GO" id="GO:0008107">
    <property type="term" value="F:galactoside 2-alpha-L-fucosyltransferase activity"/>
    <property type="evidence" value="ECO:0007669"/>
    <property type="project" value="InterPro"/>
</dbReference>
<feature type="transmembrane region" description="Helical" evidence="7">
    <location>
        <begin position="20"/>
        <end position="38"/>
    </location>
</feature>
<keyword evidence="7" id="KW-0333">Golgi apparatus</keyword>
<comment type="catalytic activity">
    <reaction evidence="6">
        <text>a ganglioside GM1 + GDP-beta-L-fucose = a ganglioside Fuc-GM1 + GDP + H(+)</text>
        <dbReference type="Rhea" id="RHEA:48292"/>
        <dbReference type="ChEBI" id="CHEBI:15378"/>
        <dbReference type="ChEBI" id="CHEBI:57273"/>
        <dbReference type="ChEBI" id="CHEBI:58189"/>
        <dbReference type="ChEBI" id="CHEBI:82639"/>
        <dbReference type="ChEBI" id="CHEBI:90189"/>
    </reaction>
    <physiologicalReaction direction="left-to-right" evidence="6">
        <dbReference type="Rhea" id="RHEA:48293"/>
    </physiologicalReaction>
</comment>
<keyword evidence="3 7" id="KW-0328">Glycosyltransferase</keyword>
<keyword evidence="7" id="KW-0325">Glycoprotein</keyword>
<dbReference type="PANTHER" id="PTHR11927">
    <property type="entry name" value="GALACTOSIDE 2-L-FUCOSYLTRANSFERASE"/>
    <property type="match status" value="1"/>
</dbReference>
<dbReference type="GO" id="GO:0032580">
    <property type="term" value="C:Golgi cisterna membrane"/>
    <property type="evidence" value="ECO:0007669"/>
    <property type="project" value="UniProtKB-SubCell"/>
</dbReference>
<evidence type="ECO:0000256" key="6">
    <source>
        <dbReference type="ARBA" id="ARBA00043729"/>
    </source>
</evidence>
<dbReference type="Pfam" id="PF01531">
    <property type="entry name" value="Glyco_transf_11"/>
    <property type="match status" value="1"/>
</dbReference>